<sequence>MAEQFEPEKTYALHYEGDRLGVVRKGLYYEGPEAWQVGEIKDGTFYYNGKSAGTIEGLIVTRTEPKPVTMLRLVPLEE</sequence>
<dbReference type="RefSeq" id="WP_153870530.1">
    <property type="nucleotide sequence ID" value="NZ_VOIW01000001.1"/>
</dbReference>
<protein>
    <submittedName>
        <fullName evidence="1">Uncharacterized protein</fullName>
    </submittedName>
</protein>
<name>A0A5P1D8B2_9PSED</name>
<dbReference type="EMBL" id="VOIW01000001">
    <property type="protein sequence ID" value="MRJ36290.1"/>
    <property type="molecule type" value="Genomic_DNA"/>
</dbReference>
<proteinExistence type="predicted"/>
<reference evidence="1 2" key="1">
    <citation type="submission" date="2019-08" db="EMBL/GenBank/DDBJ databases">
        <title>Pseudomonas haemolytica sp. nov. isolated from raw milk and skim milk concentrate.</title>
        <authorList>
            <person name="Hofmann K."/>
            <person name="Huptas C."/>
            <person name="Doll E."/>
            <person name="Scherer S."/>
            <person name="Wenning M."/>
        </authorList>
    </citation>
    <scope>NUCLEOTIDE SEQUENCE [LARGE SCALE GENOMIC DNA]</scope>
    <source>
        <strain evidence="1 2">DSM 108987</strain>
    </source>
</reference>
<gene>
    <name evidence="1" type="ORF">FRT59_04760</name>
</gene>
<evidence type="ECO:0000313" key="1">
    <source>
        <dbReference type="EMBL" id="MRJ36290.1"/>
    </source>
</evidence>
<evidence type="ECO:0000313" key="2">
    <source>
        <dbReference type="Proteomes" id="UP000408764"/>
    </source>
</evidence>
<accession>A0A5P1D8B2</accession>
<dbReference type="Proteomes" id="UP000408764">
    <property type="component" value="Unassembled WGS sequence"/>
</dbReference>
<dbReference type="OrthoDB" id="6990686at2"/>
<organism evidence="1 2">
    <name type="scientific">Pseudomonas haemolytica</name>
    <dbReference type="NCBI Taxonomy" id="2600065"/>
    <lineage>
        <taxon>Bacteria</taxon>
        <taxon>Pseudomonadati</taxon>
        <taxon>Pseudomonadota</taxon>
        <taxon>Gammaproteobacteria</taxon>
        <taxon>Pseudomonadales</taxon>
        <taxon>Pseudomonadaceae</taxon>
        <taxon>Pseudomonas</taxon>
    </lineage>
</organism>
<comment type="caution">
    <text evidence="1">The sequence shown here is derived from an EMBL/GenBank/DDBJ whole genome shotgun (WGS) entry which is preliminary data.</text>
</comment>
<dbReference type="AlphaFoldDB" id="A0A5P1D8B2"/>